<comment type="caution">
    <text evidence="1">The sequence shown here is derived from an EMBL/GenBank/DDBJ whole genome shotgun (WGS) entry which is preliminary data.</text>
</comment>
<dbReference type="AlphaFoldDB" id="V5BEH3"/>
<keyword evidence="2" id="KW-1185">Reference proteome</keyword>
<organism evidence="1 2">
    <name type="scientific">Methyloglobulus morosus KoM1</name>
    <dbReference type="NCBI Taxonomy" id="1116472"/>
    <lineage>
        <taxon>Bacteria</taxon>
        <taxon>Pseudomonadati</taxon>
        <taxon>Pseudomonadota</taxon>
        <taxon>Gammaproteobacteria</taxon>
        <taxon>Methylococcales</taxon>
        <taxon>Methylococcaceae</taxon>
        <taxon>Methyloglobulus</taxon>
    </lineage>
</organism>
<sequence length="55" mass="6519">MYFNGFIIVTDFCRFNIHNPHTHISFIDLRIIVTVCGFDESFDAVVDKQRIDIRE</sequence>
<gene>
    <name evidence="1" type="ORF">MGMO_93c00280</name>
</gene>
<dbReference type="EMBL" id="AYLO01000089">
    <property type="protein sequence ID" value="ESS71670.1"/>
    <property type="molecule type" value="Genomic_DNA"/>
</dbReference>
<dbReference type="STRING" id="1116472.MGMO_93c00280"/>
<evidence type="ECO:0000313" key="1">
    <source>
        <dbReference type="EMBL" id="ESS71670.1"/>
    </source>
</evidence>
<reference evidence="1 2" key="1">
    <citation type="journal article" date="2013" name="Genome Announc.">
        <title>Draft Genome Sequence of the Methanotrophic Gammaproteobacterium Methyloglobulus morosus DSM 22980 Strain KoM1.</title>
        <authorList>
            <person name="Poehlein A."/>
            <person name="Deutzmann J.S."/>
            <person name="Daniel R."/>
            <person name="Simeonova D.D."/>
        </authorList>
    </citation>
    <scope>NUCLEOTIDE SEQUENCE [LARGE SCALE GENOMIC DNA]</scope>
    <source>
        <strain evidence="1 2">KoM1</strain>
    </source>
</reference>
<evidence type="ECO:0000313" key="2">
    <source>
        <dbReference type="Proteomes" id="UP000017842"/>
    </source>
</evidence>
<protein>
    <submittedName>
        <fullName evidence="1">Uncharacterized protein</fullName>
    </submittedName>
</protein>
<dbReference type="Proteomes" id="UP000017842">
    <property type="component" value="Unassembled WGS sequence"/>
</dbReference>
<name>V5BEH3_9GAMM</name>
<proteinExistence type="predicted"/>
<accession>V5BEH3</accession>